<comment type="caution">
    <text evidence="1">The sequence shown here is derived from an EMBL/GenBank/DDBJ whole genome shotgun (WGS) entry which is preliminary data.</text>
</comment>
<dbReference type="EMBL" id="JAIWYP010000008">
    <property type="protein sequence ID" value="KAH3787538.1"/>
    <property type="molecule type" value="Genomic_DNA"/>
</dbReference>
<keyword evidence="2" id="KW-1185">Reference proteome</keyword>
<dbReference type="AlphaFoldDB" id="A0A9D4EX88"/>
<proteinExistence type="predicted"/>
<organism evidence="1 2">
    <name type="scientific">Dreissena polymorpha</name>
    <name type="common">Zebra mussel</name>
    <name type="synonym">Mytilus polymorpha</name>
    <dbReference type="NCBI Taxonomy" id="45954"/>
    <lineage>
        <taxon>Eukaryota</taxon>
        <taxon>Metazoa</taxon>
        <taxon>Spiralia</taxon>
        <taxon>Lophotrochozoa</taxon>
        <taxon>Mollusca</taxon>
        <taxon>Bivalvia</taxon>
        <taxon>Autobranchia</taxon>
        <taxon>Heteroconchia</taxon>
        <taxon>Euheterodonta</taxon>
        <taxon>Imparidentia</taxon>
        <taxon>Neoheterodontei</taxon>
        <taxon>Myida</taxon>
        <taxon>Dreissenoidea</taxon>
        <taxon>Dreissenidae</taxon>
        <taxon>Dreissena</taxon>
    </lineage>
</organism>
<reference evidence="1" key="1">
    <citation type="journal article" date="2019" name="bioRxiv">
        <title>The Genome of the Zebra Mussel, Dreissena polymorpha: A Resource for Invasive Species Research.</title>
        <authorList>
            <person name="McCartney M.A."/>
            <person name="Auch B."/>
            <person name="Kono T."/>
            <person name="Mallez S."/>
            <person name="Zhang Y."/>
            <person name="Obille A."/>
            <person name="Becker A."/>
            <person name="Abrahante J.E."/>
            <person name="Garbe J."/>
            <person name="Badalamenti J.P."/>
            <person name="Herman A."/>
            <person name="Mangelson H."/>
            <person name="Liachko I."/>
            <person name="Sullivan S."/>
            <person name="Sone E.D."/>
            <person name="Koren S."/>
            <person name="Silverstein K.A.T."/>
            <person name="Beckman K.B."/>
            <person name="Gohl D.M."/>
        </authorList>
    </citation>
    <scope>NUCLEOTIDE SEQUENCE</scope>
    <source>
        <strain evidence="1">Duluth1</strain>
        <tissue evidence="1">Whole animal</tissue>
    </source>
</reference>
<sequence>MARQKLYTRRRELKSRSGHDQIFINEDLTQHRAQLLSIKRGLVRSKNIKSPWSADGKNGQSIIKRIICASELEQYKSS</sequence>
<dbReference type="Proteomes" id="UP000828390">
    <property type="component" value="Unassembled WGS sequence"/>
</dbReference>
<name>A0A9D4EX88_DREPO</name>
<evidence type="ECO:0000313" key="2">
    <source>
        <dbReference type="Proteomes" id="UP000828390"/>
    </source>
</evidence>
<accession>A0A9D4EX88</accession>
<evidence type="ECO:0000313" key="1">
    <source>
        <dbReference type="EMBL" id="KAH3787538.1"/>
    </source>
</evidence>
<reference evidence="1" key="2">
    <citation type="submission" date="2020-11" db="EMBL/GenBank/DDBJ databases">
        <authorList>
            <person name="McCartney M.A."/>
            <person name="Auch B."/>
            <person name="Kono T."/>
            <person name="Mallez S."/>
            <person name="Becker A."/>
            <person name="Gohl D.M."/>
            <person name="Silverstein K.A.T."/>
            <person name="Koren S."/>
            <person name="Bechman K.B."/>
            <person name="Herman A."/>
            <person name="Abrahante J.E."/>
            <person name="Garbe J."/>
        </authorList>
    </citation>
    <scope>NUCLEOTIDE SEQUENCE</scope>
    <source>
        <strain evidence="1">Duluth1</strain>
        <tissue evidence="1">Whole animal</tissue>
    </source>
</reference>
<protein>
    <submittedName>
        <fullName evidence="1">Uncharacterized protein</fullName>
    </submittedName>
</protein>
<gene>
    <name evidence="1" type="ORF">DPMN_165663</name>
</gene>